<evidence type="ECO:0000313" key="2">
    <source>
        <dbReference type="Proteomes" id="UP000460298"/>
    </source>
</evidence>
<protein>
    <submittedName>
        <fullName evidence="1">Uncharacterized protein</fullName>
    </submittedName>
</protein>
<evidence type="ECO:0000313" key="1">
    <source>
        <dbReference type="EMBL" id="KAB2932167.1"/>
    </source>
</evidence>
<gene>
    <name evidence="1" type="ORF">F9K24_11225</name>
</gene>
<reference evidence="1 2" key="1">
    <citation type="submission" date="2019-10" db="EMBL/GenBank/DDBJ databases">
        <title>Extracellular Electron Transfer in a Candidatus Methanoperedens spp. Enrichment Culture.</title>
        <authorList>
            <person name="Berger S."/>
            <person name="Rangel Shaw D."/>
            <person name="Berben T."/>
            <person name="In 'T Zandt M."/>
            <person name="Frank J."/>
            <person name="Reimann J."/>
            <person name="Jetten M.S.M."/>
            <person name="Welte C.U."/>
        </authorList>
    </citation>
    <scope>NUCLEOTIDE SEQUENCE [LARGE SCALE GENOMIC DNA]</scope>
    <source>
        <strain evidence="1">SB12</strain>
    </source>
</reference>
<organism evidence="1 2">
    <name type="scientific">Leptonema illini</name>
    <dbReference type="NCBI Taxonomy" id="183"/>
    <lineage>
        <taxon>Bacteria</taxon>
        <taxon>Pseudomonadati</taxon>
        <taxon>Spirochaetota</taxon>
        <taxon>Spirochaetia</taxon>
        <taxon>Leptospirales</taxon>
        <taxon>Leptospiraceae</taxon>
        <taxon>Leptonema</taxon>
    </lineage>
</organism>
<name>A0A833LY76_9LEPT</name>
<dbReference type="Proteomes" id="UP000460298">
    <property type="component" value="Unassembled WGS sequence"/>
</dbReference>
<proteinExistence type="predicted"/>
<accession>A0A833LY76</accession>
<sequence length="98" mass="11053">MKEEKNGNFNEAGFENSSSGLLCVLSDLSGRLFCFPRSKIGLTAEGSEGAEAEVEWVGFSVLERFSNPDRFRVFRAFRCQKDFLTATYAKIEKEEGRI</sequence>
<comment type="caution">
    <text evidence="1">The sequence shown here is derived from an EMBL/GenBank/DDBJ whole genome shotgun (WGS) entry which is preliminary data.</text>
</comment>
<dbReference type="EMBL" id="WBUI01000010">
    <property type="protein sequence ID" value="KAB2932167.1"/>
    <property type="molecule type" value="Genomic_DNA"/>
</dbReference>
<dbReference type="AlphaFoldDB" id="A0A833LY76"/>